<evidence type="ECO:0000256" key="6">
    <source>
        <dbReference type="ARBA" id="ARBA00022833"/>
    </source>
</evidence>
<reference evidence="8 9" key="1">
    <citation type="submission" date="2019-06" db="EMBL/GenBank/DDBJ databases">
        <title>Sequencing the genomes of 1000 actinobacteria strains.</title>
        <authorList>
            <person name="Klenk H.-P."/>
        </authorList>
    </citation>
    <scope>NUCLEOTIDE SEQUENCE [LARGE SCALE GENOMIC DNA]</scope>
    <source>
        <strain evidence="8 9">DSM 24083</strain>
    </source>
</reference>
<gene>
    <name evidence="8" type="ORF">FB556_1805</name>
</gene>
<dbReference type="EC" id="3.5.4.4" evidence="3"/>
<dbReference type="GO" id="GO:0005829">
    <property type="term" value="C:cytosol"/>
    <property type="evidence" value="ECO:0007669"/>
    <property type="project" value="TreeGrafter"/>
</dbReference>
<evidence type="ECO:0000256" key="5">
    <source>
        <dbReference type="ARBA" id="ARBA00022801"/>
    </source>
</evidence>
<name>A0A543AFJ0_9MICC</name>
<dbReference type="EMBL" id="VFOU01000003">
    <property type="protein sequence ID" value="TQL71330.1"/>
    <property type="molecule type" value="Genomic_DNA"/>
</dbReference>
<dbReference type="GO" id="GO:0043103">
    <property type="term" value="P:hypoxanthine salvage"/>
    <property type="evidence" value="ECO:0007669"/>
    <property type="project" value="TreeGrafter"/>
</dbReference>
<evidence type="ECO:0000256" key="1">
    <source>
        <dbReference type="ARBA" id="ARBA00001947"/>
    </source>
</evidence>
<dbReference type="AlphaFoldDB" id="A0A543AFJ0"/>
<dbReference type="RefSeq" id="WP_141867708.1">
    <property type="nucleotide sequence ID" value="NZ_BAABAN010000002.1"/>
</dbReference>
<keyword evidence="5" id="KW-0378">Hydrolase</keyword>
<feature type="domain" description="Adenosine deaminase" evidence="7">
    <location>
        <begin position="30"/>
        <end position="377"/>
    </location>
</feature>
<dbReference type="PANTHER" id="PTHR11409:SF43">
    <property type="entry name" value="ADENOSINE DEAMINASE"/>
    <property type="match status" value="1"/>
</dbReference>
<dbReference type="InterPro" id="IPR006330">
    <property type="entry name" value="Ado/ade_deaminase"/>
</dbReference>
<dbReference type="Pfam" id="PF00962">
    <property type="entry name" value="A_deaminase"/>
    <property type="match status" value="1"/>
</dbReference>
<dbReference type="GO" id="GO:0046872">
    <property type="term" value="F:metal ion binding"/>
    <property type="evidence" value="ECO:0007669"/>
    <property type="project" value="UniProtKB-KW"/>
</dbReference>
<dbReference type="OrthoDB" id="9779574at2"/>
<organism evidence="8 9">
    <name type="scientific">Enteractinococcus coprophilus</name>
    <dbReference type="NCBI Taxonomy" id="1027633"/>
    <lineage>
        <taxon>Bacteria</taxon>
        <taxon>Bacillati</taxon>
        <taxon>Actinomycetota</taxon>
        <taxon>Actinomycetes</taxon>
        <taxon>Micrococcales</taxon>
        <taxon>Micrococcaceae</taxon>
    </lineage>
</organism>
<sequence length="411" mass="45265">MKQESTENSALEPEDDLTLDPFALDLASLPKVSLHDHLDGGLRVETVWELAQAIGHELPADSEEALADWFAAAANAGSLPKYLEMFDHTTAVMQTAQALHRIAYEFAMDLAEDGVVYGEVRWAPEQHTRNGLSLDETVDAVTAGLEQAMQELDGGLQVHQILCAMRQNSKENAQEIAELTHRHRPKGSVVAFDIAGPEHGFPATRFADVFAWLDERFVPITIHAGEADGLDSIAGALTAGRALRIGHGVNMVEDLSNVELDDDQDIMVWGDVANRTLYNNTVLELCPTSNIQTAAVKPGPEDAPLQNHPFDLLYRSGFAVTVNPDNRLISGVSLTDELYTLAATYGYTMIDLLEFQLNAVKGAFQTEYARDQLREFIEFSWMDVIAGVHDEDDPGAPVFFVEIEDDEDDKE</sequence>
<dbReference type="InterPro" id="IPR032466">
    <property type="entry name" value="Metal_Hydrolase"/>
</dbReference>
<dbReference type="GO" id="GO:0006154">
    <property type="term" value="P:adenosine catabolic process"/>
    <property type="evidence" value="ECO:0007669"/>
    <property type="project" value="TreeGrafter"/>
</dbReference>
<dbReference type="SUPFAM" id="SSF51556">
    <property type="entry name" value="Metallo-dependent hydrolases"/>
    <property type="match status" value="1"/>
</dbReference>
<dbReference type="GO" id="GO:0004000">
    <property type="term" value="F:adenosine deaminase activity"/>
    <property type="evidence" value="ECO:0007669"/>
    <property type="project" value="UniProtKB-ARBA"/>
</dbReference>
<dbReference type="NCBIfam" id="NF006847">
    <property type="entry name" value="PRK09358.1-2"/>
    <property type="match status" value="1"/>
</dbReference>
<comment type="caution">
    <text evidence="8">The sequence shown here is derived from an EMBL/GenBank/DDBJ whole genome shotgun (WGS) entry which is preliminary data.</text>
</comment>
<accession>A0A543AFJ0</accession>
<dbReference type="PANTHER" id="PTHR11409">
    <property type="entry name" value="ADENOSINE DEAMINASE"/>
    <property type="match status" value="1"/>
</dbReference>
<keyword evidence="9" id="KW-1185">Reference proteome</keyword>
<evidence type="ECO:0000313" key="8">
    <source>
        <dbReference type="EMBL" id="TQL71330.1"/>
    </source>
</evidence>
<comment type="similarity">
    <text evidence="2">Belongs to the metallo-dependent hydrolases superfamily. Adenosine and AMP deaminases family.</text>
</comment>
<dbReference type="NCBIfam" id="TIGR01430">
    <property type="entry name" value="aden_deam"/>
    <property type="match status" value="1"/>
</dbReference>
<evidence type="ECO:0000313" key="9">
    <source>
        <dbReference type="Proteomes" id="UP000319746"/>
    </source>
</evidence>
<dbReference type="GO" id="GO:0046103">
    <property type="term" value="P:inosine biosynthetic process"/>
    <property type="evidence" value="ECO:0007669"/>
    <property type="project" value="TreeGrafter"/>
</dbReference>
<proteinExistence type="inferred from homology"/>
<evidence type="ECO:0000259" key="7">
    <source>
        <dbReference type="Pfam" id="PF00962"/>
    </source>
</evidence>
<evidence type="ECO:0000256" key="3">
    <source>
        <dbReference type="ARBA" id="ARBA00012784"/>
    </source>
</evidence>
<dbReference type="Gene3D" id="3.20.20.140">
    <property type="entry name" value="Metal-dependent hydrolases"/>
    <property type="match status" value="1"/>
</dbReference>
<comment type="cofactor">
    <cofactor evidence="1">
        <name>Zn(2+)</name>
        <dbReference type="ChEBI" id="CHEBI:29105"/>
    </cofactor>
</comment>
<evidence type="ECO:0000256" key="4">
    <source>
        <dbReference type="ARBA" id="ARBA00022723"/>
    </source>
</evidence>
<keyword evidence="6" id="KW-0862">Zinc</keyword>
<protein>
    <recommendedName>
        <fullName evidence="3">adenosine deaminase</fullName>
        <ecNumber evidence="3">3.5.4.4</ecNumber>
    </recommendedName>
</protein>
<evidence type="ECO:0000256" key="2">
    <source>
        <dbReference type="ARBA" id="ARBA00006676"/>
    </source>
</evidence>
<keyword evidence="4" id="KW-0479">Metal-binding</keyword>
<dbReference type="Proteomes" id="UP000319746">
    <property type="component" value="Unassembled WGS sequence"/>
</dbReference>
<dbReference type="InterPro" id="IPR001365">
    <property type="entry name" value="A_deaminase_dom"/>
</dbReference>